<feature type="chain" id="PRO_5035231439" description="Dystroglycan-type cadherin-like domain-containing protein" evidence="2">
    <location>
        <begin position="16"/>
        <end position="233"/>
    </location>
</feature>
<dbReference type="PANTHER" id="PTHR21559:SF21">
    <property type="entry name" value="DYSTROGLYCAN 1"/>
    <property type="match status" value="1"/>
</dbReference>
<dbReference type="GO" id="GO:0016011">
    <property type="term" value="C:dystroglycan complex"/>
    <property type="evidence" value="ECO:0007669"/>
    <property type="project" value="TreeGrafter"/>
</dbReference>
<dbReference type="GO" id="GO:0005509">
    <property type="term" value="F:calcium ion binding"/>
    <property type="evidence" value="ECO:0007669"/>
    <property type="project" value="InterPro"/>
</dbReference>
<evidence type="ECO:0000256" key="1">
    <source>
        <dbReference type="SAM" id="MobiDB-lite"/>
    </source>
</evidence>
<dbReference type="Gene3D" id="2.60.40.10">
    <property type="entry name" value="Immunoglobulins"/>
    <property type="match status" value="1"/>
</dbReference>
<accession>A0A8J2ECS4</accession>
<evidence type="ECO:0000313" key="4">
    <source>
        <dbReference type="Proteomes" id="UP000786811"/>
    </source>
</evidence>
<dbReference type="EMBL" id="CAJNRD030001116">
    <property type="protein sequence ID" value="CAG5075586.1"/>
    <property type="molecule type" value="Genomic_DNA"/>
</dbReference>
<reference evidence="3" key="1">
    <citation type="submission" date="2021-04" db="EMBL/GenBank/DDBJ databases">
        <authorList>
            <person name="Chebbi M.A.C M."/>
        </authorList>
    </citation>
    <scope>NUCLEOTIDE SEQUENCE</scope>
</reference>
<keyword evidence="2" id="KW-0732">Signal</keyword>
<sequence>MKLLVLAFIIPLALGLTFQEDDLVFDDVSDDSQPISSVSPLINQPSEPHQPQPPQSQSHPSTGSKIIESTSQSPFPEANVTTTVGHVFRFKVPKHAFGGSVNHYEIRSSNNKPLPHWLFYDEATTTLLGVPAKKDVGQHHLSIKAYYTYGDVVESLFTVKVLPEKTDEHGITAKKDIKNDVIYVHISRRILLTFQSDRTNITILFYNVYVDVRGEENQIFKKAEGILYGTGYR</sequence>
<comment type="caution">
    <text evidence="3">The sequence shown here is derived from an EMBL/GenBank/DDBJ whole genome shotgun (WGS) entry which is preliminary data.</text>
</comment>
<dbReference type="GO" id="GO:0007411">
    <property type="term" value="P:axon guidance"/>
    <property type="evidence" value="ECO:0007669"/>
    <property type="project" value="TreeGrafter"/>
</dbReference>
<dbReference type="Proteomes" id="UP000786811">
    <property type="component" value="Unassembled WGS sequence"/>
</dbReference>
<dbReference type="GO" id="GO:0042383">
    <property type="term" value="C:sarcolemma"/>
    <property type="evidence" value="ECO:0007669"/>
    <property type="project" value="TreeGrafter"/>
</dbReference>
<dbReference type="Pfam" id="PF05345">
    <property type="entry name" value="He_PIG"/>
    <property type="match status" value="1"/>
</dbReference>
<feature type="signal peptide" evidence="2">
    <location>
        <begin position="1"/>
        <end position="15"/>
    </location>
</feature>
<dbReference type="InterPro" id="IPR013783">
    <property type="entry name" value="Ig-like_fold"/>
</dbReference>
<dbReference type="OrthoDB" id="5990676at2759"/>
<dbReference type="AlphaFoldDB" id="A0A8J2ECS4"/>
<feature type="compositionally biased region" description="Polar residues" evidence="1">
    <location>
        <begin position="33"/>
        <end position="43"/>
    </location>
</feature>
<gene>
    <name evidence="3" type="ORF">HICCMSTLAB_LOCUS1740</name>
</gene>
<dbReference type="PANTHER" id="PTHR21559">
    <property type="entry name" value="DYSTROGLYCAN-RELATED"/>
    <property type="match status" value="1"/>
</dbReference>
<feature type="region of interest" description="Disordered" evidence="1">
    <location>
        <begin position="29"/>
        <end position="78"/>
    </location>
</feature>
<protein>
    <recommendedName>
        <fullName evidence="5">Dystroglycan-type cadherin-like domain-containing protein</fullName>
    </recommendedName>
</protein>
<feature type="compositionally biased region" description="Polar residues" evidence="1">
    <location>
        <begin position="62"/>
        <end position="78"/>
    </location>
</feature>
<dbReference type="GO" id="GO:0021675">
    <property type="term" value="P:nerve development"/>
    <property type="evidence" value="ECO:0007669"/>
    <property type="project" value="TreeGrafter"/>
</dbReference>
<evidence type="ECO:0000313" key="3">
    <source>
        <dbReference type="EMBL" id="CAG5075586.1"/>
    </source>
</evidence>
<dbReference type="GO" id="GO:0002009">
    <property type="term" value="P:morphogenesis of an epithelium"/>
    <property type="evidence" value="ECO:0007669"/>
    <property type="project" value="TreeGrafter"/>
</dbReference>
<name>A0A8J2ECS4_COTCN</name>
<dbReference type="SUPFAM" id="SSF49313">
    <property type="entry name" value="Cadherin-like"/>
    <property type="match status" value="1"/>
</dbReference>
<proteinExistence type="predicted"/>
<organism evidence="3 4">
    <name type="scientific">Cotesia congregata</name>
    <name type="common">Parasitoid wasp</name>
    <name type="synonym">Apanteles congregatus</name>
    <dbReference type="NCBI Taxonomy" id="51543"/>
    <lineage>
        <taxon>Eukaryota</taxon>
        <taxon>Metazoa</taxon>
        <taxon>Ecdysozoa</taxon>
        <taxon>Arthropoda</taxon>
        <taxon>Hexapoda</taxon>
        <taxon>Insecta</taxon>
        <taxon>Pterygota</taxon>
        <taxon>Neoptera</taxon>
        <taxon>Endopterygota</taxon>
        <taxon>Hymenoptera</taxon>
        <taxon>Apocrita</taxon>
        <taxon>Ichneumonoidea</taxon>
        <taxon>Braconidae</taxon>
        <taxon>Microgastrinae</taxon>
        <taxon>Cotesia</taxon>
    </lineage>
</organism>
<dbReference type="CDD" id="cd11303">
    <property type="entry name" value="Dystroglycan_repeat"/>
    <property type="match status" value="1"/>
</dbReference>
<dbReference type="GO" id="GO:0043236">
    <property type="term" value="F:laminin binding"/>
    <property type="evidence" value="ECO:0007669"/>
    <property type="project" value="TreeGrafter"/>
</dbReference>
<keyword evidence="4" id="KW-1185">Reference proteome</keyword>
<dbReference type="InterPro" id="IPR015919">
    <property type="entry name" value="Cadherin-like_sf"/>
</dbReference>
<evidence type="ECO:0000256" key="2">
    <source>
        <dbReference type="SAM" id="SignalP"/>
    </source>
</evidence>
<evidence type="ECO:0008006" key="5">
    <source>
        <dbReference type="Google" id="ProtNLM"/>
    </source>
</evidence>